<dbReference type="PANTHER" id="PTHR35867:SF1">
    <property type="entry name" value="PROTEIN RSEC"/>
    <property type="match status" value="1"/>
</dbReference>
<dbReference type="PANTHER" id="PTHR35867">
    <property type="entry name" value="PROTEIN RSEC"/>
    <property type="match status" value="1"/>
</dbReference>
<dbReference type="AlphaFoldDB" id="A0A0J8GNA6"/>
<name>A0A0J8GNA6_9ALTE</name>
<dbReference type="Pfam" id="PF04246">
    <property type="entry name" value="RseC_MucC"/>
    <property type="match status" value="1"/>
</dbReference>
<gene>
    <name evidence="2" type="ORF">XM47_14920</name>
</gene>
<protein>
    <recommendedName>
        <fullName evidence="4">Sigma E positive regulator RseC/MucC</fullName>
    </recommendedName>
</protein>
<accession>A0A0J8GNA6</accession>
<evidence type="ECO:0000313" key="3">
    <source>
        <dbReference type="Proteomes" id="UP000037600"/>
    </source>
</evidence>
<keyword evidence="1" id="KW-0812">Transmembrane</keyword>
<sequence>MLHEKGVVEGFAGPQKIWITTQVKTSCGQCQQKKDCGTGIIAQLMTTKTNRVMVKCDYKVELGDTVTVAIPEQNLVWSSILLYLLPLVGMFVGLVIANLFSFHELIGLVFALSGIISGLYLANFFSKKIKALSIMPKVVETFNFDKVECSKD</sequence>
<organism evidence="2 3">
    <name type="scientific">Catenovulum maritimum</name>
    <dbReference type="NCBI Taxonomy" id="1513271"/>
    <lineage>
        <taxon>Bacteria</taxon>
        <taxon>Pseudomonadati</taxon>
        <taxon>Pseudomonadota</taxon>
        <taxon>Gammaproteobacteria</taxon>
        <taxon>Alteromonadales</taxon>
        <taxon>Alteromonadaceae</taxon>
        <taxon>Catenovulum</taxon>
    </lineage>
</organism>
<proteinExistence type="predicted"/>
<keyword evidence="3" id="KW-1185">Reference proteome</keyword>
<dbReference type="EMBL" id="LAZL01000027">
    <property type="protein sequence ID" value="KMT64290.1"/>
    <property type="molecule type" value="Genomic_DNA"/>
</dbReference>
<comment type="caution">
    <text evidence="2">The sequence shown here is derived from an EMBL/GenBank/DDBJ whole genome shotgun (WGS) entry which is preliminary data.</text>
</comment>
<dbReference type="InterPro" id="IPR007359">
    <property type="entry name" value="SigmaE_reg_RseC_MucC"/>
</dbReference>
<keyword evidence="1" id="KW-0472">Membrane</keyword>
<dbReference type="STRING" id="1513271.XM47_14920"/>
<dbReference type="InterPro" id="IPR026268">
    <property type="entry name" value="RseC"/>
</dbReference>
<feature type="transmembrane region" description="Helical" evidence="1">
    <location>
        <begin position="80"/>
        <end position="100"/>
    </location>
</feature>
<dbReference type="Proteomes" id="UP000037600">
    <property type="component" value="Unassembled WGS sequence"/>
</dbReference>
<keyword evidence="1" id="KW-1133">Transmembrane helix</keyword>
<dbReference type="PIRSF" id="PIRSF004923">
    <property type="entry name" value="RseC"/>
    <property type="match status" value="1"/>
</dbReference>
<dbReference type="RefSeq" id="WP_172656546.1">
    <property type="nucleotide sequence ID" value="NZ_KQ130499.1"/>
</dbReference>
<evidence type="ECO:0000313" key="2">
    <source>
        <dbReference type="EMBL" id="KMT64290.1"/>
    </source>
</evidence>
<evidence type="ECO:0000256" key="1">
    <source>
        <dbReference type="SAM" id="Phobius"/>
    </source>
</evidence>
<evidence type="ECO:0008006" key="4">
    <source>
        <dbReference type="Google" id="ProtNLM"/>
    </source>
</evidence>
<feature type="transmembrane region" description="Helical" evidence="1">
    <location>
        <begin position="106"/>
        <end position="125"/>
    </location>
</feature>
<reference evidence="2 3" key="1">
    <citation type="submission" date="2015-04" db="EMBL/GenBank/DDBJ databases">
        <title>Draft Genome Sequence of the Novel Agar-Digesting Marine Bacterium Q1.</title>
        <authorList>
            <person name="Li Y."/>
            <person name="Li D."/>
            <person name="Chen G."/>
            <person name="Du Z."/>
        </authorList>
    </citation>
    <scope>NUCLEOTIDE SEQUENCE [LARGE SCALE GENOMIC DNA]</scope>
    <source>
        <strain evidence="2 3">Q1</strain>
    </source>
</reference>